<protein>
    <submittedName>
        <fullName evidence="1">Uncharacterized protein</fullName>
    </submittedName>
</protein>
<accession>A0ABX9ZWI7</accession>
<gene>
    <name evidence="1" type="ORF">EJO66_32025</name>
</gene>
<reference evidence="1 2" key="1">
    <citation type="submission" date="2018-12" db="EMBL/GenBank/DDBJ databases">
        <title>The genome sequences of strain 502.</title>
        <authorList>
            <person name="Gao J."/>
            <person name="Sun J."/>
        </authorList>
    </citation>
    <scope>NUCLEOTIDE SEQUENCE [LARGE SCALE GENOMIC DNA]</scope>
    <source>
        <strain evidence="1 2">502</strain>
    </source>
</reference>
<dbReference type="Proteomes" id="UP000271137">
    <property type="component" value="Unassembled WGS sequence"/>
</dbReference>
<organism evidence="1 2">
    <name type="scientific">Variovorax beijingensis</name>
    <dbReference type="NCBI Taxonomy" id="2496117"/>
    <lineage>
        <taxon>Bacteria</taxon>
        <taxon>Pseudomonadati</taxon>
        <taxon>Pseudomonadota</taxon>
        <taxon>Betaproteobacteria</taxon>
        <taxon>Burkholderiales</taxon>
        <taxon>Comamonadaceae</taxon>
        <taxon>Variovorax</taxon>
    </lineage>
</organism>
<sequence length="111" mass="12554">MNDQVELPDGSNFFATLETELLKEQVAALFAAKGWRSRKCSWVDFEVRNDWAELVIDGTFPILLHGPVANIDQNAEFILQTLRDAGVRYKAESYGDDPAVILREFAWPHAS</sequence>
<evidence type="ECO:0000313" key="1">
    <source>
        <dbReference type="EMBL" id="RSZ24205.1"/>
    </source>
</evidence>
<dbReference type="RefSeq" id="WP_125967225.1">
    <property type="nucleotide sequence ID" value="NZ_RXFQ01000047.1"/>
</dbReference>
<comment type="caution">
    <text evidence="1">The sequence shown here is derived from an EMBL/GenBank/DDBJ whole genome shotgun (WGS) entry which is preliminary data.</text>
</comment>
<name>A0ABX9ZWI7_9BURK</name>
<keyword evidence="2" id="KW-1185">Reference proteome</keyword>
<evidence type="ECO:0000313" key="2">
    <source>
        <dbReference type="Proteomes" id="UP000271137"/>
    </source>
</evidence>
<dbReference type="EMBL" id="RXFQ01000047">
    <property type="protein sequence ID" value="RSZ24205.1"/>
    <property type="molecule type" value="Genomic_DNA"/>
</dbReference>
<proteinExistence type="predicted"/>